<sequence length="65" mass="7372">MYEPLVDARPPPGRRRSEGVMNDLQELLQRYPYPHRLPDVLEAVQARAAMLQDHGTGSGYPRCPV</sequence>
<dbReference type="AlphaFoldDB" id="A0A839T8F5"/>
<gene>
    <name evidence="1" type="ORF">FHR87_003826</name>
</gene>
<reference evidence="1 2" key="1">
    <citation type="submission" date="2020-08" db="EMBL/GenBank/DDBJ databases">
        <title>Genomic Encyclopedia of Type Strains, Phase III (KMG-III): the genomes of soil and plant-associated and newly described type strains.</title>
        <authorList>
            <person name="Whitman W."/>
        </authorList>
    </citation>
    <scope>NUCLEOTIDE SEQUENCE [LARGE SCALE GENOMIC DNA]</scope>
    <source>
        <strain evidence="1 2">CECT 4462</strain>
    </source>
</reference>
<name>A0A839T8F5_AZOMA</name>
<evidence type="ECO:0000313" key="1">
    <source>
        <dbReference type="EMBL" id="MBB3105389.1"/>
    </source>
</evidence>
<dbReference type="EMBL" id="JACHXI010000038">
    <property type="protein sequence ID" value="MBB3105389.1"/>
    <property type="molecule type" value="Genomic_DNA"/>
</dbReference>
<comment type="caution">
    <text evidence="1">The sequence shown here is derived from an EMBL/GenBank/DDBJ whole genome shotgun (WGS) entry which is preliminary data.</text>
</comment>
<evidence type="ECO:0000313" key="2">
    <source>
        <dbReference type="Proteomes" id="UP000549250"/>
    </source>
</evidence>
<organism evidence="1 2">
    <name type="scientific">Azomonas macrocytogenes</name>
    <name type="common">Azotobacter macrocytogenes</name>
    <dbReference type="NCBI Taxonomy" id="69962"/>
    <lineage>
        <taxon>Bacteria</taxon>
        <taxon>Pseudomonadati</taxon>
        <taxon>Pseudomonadota</taxon>
        <taxon>Gammaproteobacteria</taxon>
        <taxon>Pseudomonadales</taxon>
        <taxon>Pseudomonadaceae</taxon>
        <taxon>Azomonas</taxon>
    </lineage>
</organism>
<accession>A0A839T8F5</accession>
<keyword evidence="2" id="KW-1185">Reference proteome</keyword>
<proteinExistence type="predicted"/>
<dbReference type="Proteomes" id="UP000549250">
    <property type="component" value="Unassembled WGS sequence"/>
</dbReference>
<protein>
    <submittedName>
        <fullName evidence="1">Uncharacterized protein</fullName>
    </submittedName>
</protein>